<dbReference type="EMBL" id="CAJOBI010069771">
    <property type="protein sequence ID" value="CAF4452461.1"/>
    <property type="molecule type" value="Genomic_DNA"/>
</dbReference>
<dbReference type="PANTHER" id="PTHR14165:SF3">
    <property type="entry name" value="MAJOR VAULT PROTEIN"/>
    <property type="match status" value="1"/>
</dbReference>
<sequence>LLLLQAESSAVEVTGQAKAEAQSRAESALIEGRASVEQARLRADAARIEAEAEISRLQLAREAEINY</sequence>
<comment type="caution">
    <text evidence="1">The sequence shown here is derived from an EMBL/GenBank/DDBJ whole genome shotgun (WGS) entry which is preliminary data.</text>
</comment>
<dbReference type="Proteomes" id="UP000676336">
    <property type="component" value="Unassembled WGS sequence"/>
</dbReference>
<evidence type="ECO:0000313" key="1">
    <source>
        <dbReference type="EMBL" id="CAF4452461.1"/>
    </source>
</evidence>
<evidence type="ECO:0000313" key="2">
    <source>
        <dbReference type="Proteomes" id="UP000676336"/>
    </source>
</evidence>
<dbReference type="GO" id="GO:0005634">
    <property type="term" value="C:nucleus"/>
    <property type="evidence" value="ECO:0007669"/>
    <property type="project" value="TreeGrafter"/>
</dbReference>
<dbReference type="AlphaFoldDB" id="A0A8S2WNF7"/>
<name>A0A8S2WNF7_9BILA</name>
<dbReference type="GO" id="GO:0005737">
    <property type="term" value="C:cytoplasm"/>
    <property type="evidence" value="ECO:0007669"/>
    <property type="project" value="TreeGrafter"/>
</dbReference>
<organism evidence="1 2">
    <name type="scientific">Rotaria magnacalcarata</name>
    <dbReference type="NCBI Taxonomy" id="392030"/>
    <lineage>
        <taxon>Eukaryota</taxon>
        <taxon>Metazoa</taxon>
        <taxon>Spiralia</taxon>
        <taxon>Gnathifera</taxon>
        <taxon>Rotifera</taxon>
        <taxon>Eurotatoria</taxon>
        <taxon>Bdelloidea</taxon>
        <taxon>Philodinida</taxon>
        <taxon>Philodinidae</taxon>
        <taxon>Rotaria</taxon>
    </lineage>
</organism>
<dbReference type="InterPro" id="IPR039059">
    <property type="entry name" value="MVP"/>
</dbReference>
<feature type="non-terminal residue" evidence="1">
    <location>
        <position position="67"/>
    </location>
</feature>
<dbReference type="PANTHER" id="PTHR14165">
    <property type="entry name" value="MAJOR VAULT PROTEIN"/>
    <property type="match status" value="1"/>
</dbReference>
<reference evidence="1" key="1">
    <citation type="submission" date="2021-02" db="EMBL/GenBank/DDBJ databases">
        <authorList>
            <person name="Nowell W R."/>
        </authorList>
    </citation>
    <scope>NUCLEOTIDE SEQUENCE</scope>
</reference>
<dbReference type="Gene3D" id="6.10.250.720">
    <property type="match status" value="1"/>
</dbReference>
<proteinExistence type="predicted"/>
<feature type="non-terminal residue" evidence="1">
    <location>
        <position position="1"/>
    </location>
</feature>
<protein>
    <submittedName>
        <fullName evidence="1">Uncharacterized protein</fullName>
    </submittedName>
</protein>
<gene>
    <name evidence="1" type="ORF">SMN809_LOCUS32778</name>
</gene>
<accession>A0A8S2WNF7</accession>